<dbReference type="Pfam" id="PF03109">
    <property type="entry name" value="ABC1"/>
    <property type="match status" value="1"/>
</dbReference>
<accession>A0AAU8JN38</accession>
<dbReference type="CDD" id="cd05121">
    <property type="entry name" value="ABC1_ADCK3-like"/>
    <property type="match status" value="1"/>
</dbReference>
<keyword evidence="2" id="KW-0472">Membrane</keyword>
<comment type="similarity">
    <text evidence="1">Belongs to the protein kinase superfamily. ADCK protein kinase family.</text>
</comment>
<evidence type="ECO:0000259" key="3">
    <source>
        <dbReference type="PROSITE" id="PS50011"/>
    </source>
</evidence>
<dbReference type="InterPro" id="IPR050154">
    <property type="entry name" value="UbiB_kinase"/>
</dbReference>
<feature type="transmembrane region" description="Helical" evidence="2">
    <location>
        <begin position="501"/>
        <end position="519"/>
    </location>
</feature>
<keyword evidence="4" id="KW-0418">Kinase</keyword>
<dbReference type="PANTHER" id="PTHR10566">
    <property type="entry name" value="CHAPERONE-ACTIVITY OF BC1 COMPLEX CABC1 -RELATED"/>
    <property type="match status" value="1"/>
</dbReference>
<gene>
    <name evidence="4" type="ORF">ABWT76_002893</name>
</gene>
<dbReference type="AlphaFoldDB" id="A0AAU8JN38"/>
<name>A0AAU8JN38_9CYAN</name>
<dbReference type="GO" id="GO:0005524">
    <property type="term" value="F:ATP binding"/>
    <property type="evidence" value="ECO:0007669"/>
    <property type="project" value="InterPro"/>
</dbReference>
<reference evidence="4" key="1">
    <citation type="submission" date="2024-07" db="EMBL/GenBank/DDBJ databases">
        <authorList>
            <person name="Kim Y.J."/>
            <person name="Jeong J.Y."/>
        </authorList>
    </citation>
    <scope>NUCLEOTIDE SEQUENCE</scope>
    <source>
        <strain evidence="4">GIHE-MW2</strain>
    </source>
</reference>
<dbReference type="EMBL" id="CP159837">
    <property type="protein sequence ID" value="XCM39927.1"/>
    <property type="molecule type" value="Genomic_DNA"/>
</dbReference>
<dbReference type="InterPro" id="IPR004147">
    <property type="entry name" value="ABC1_dom"/>
</dbReference>
<proteinExistence type="inferred from homology"/>
<dbReference type="RefSeq" id="WP_054465054.1">
    <property type="nucleotide sequence ID" value="NZ_CP159837.1"/>
</dbReference>
<dbReference type="InterPro" id="IPR000719">
    <property type="entry name" value="Prot_kinase_dom"/>
</dbReference>
<evidence type="ECO:0000313" key="4">
    <source>
        <dbReference type="EMBL" id="XCM39927.1"/>
    </source>
</evidence>
<keyword evidence="2" id="KW-0812">Transmembrane</keyword>
<dbReference type="GO" id="GO:0004672">
    <property type="term" value="F:protein kinase activity"/>
    <property type="evidence" value="ECO:0007669"/>
    <property type="project" value="InterPro"/>
</dbReference>
<dbReference type="PANTHER" id="PTHR10566:SF113">
    <property type="entry name" value="PROTEIN ACTIVITY OF BC1 COMPLEX KINASE 7, CHLOROPLASTIC"/>
    <property type="match status" value="1"/>
</dbReference>
<feature type="domain" description="Protein kinase" evidence="3">
    <location>
        <begin position="124"/>
        <end position="491"/>
    </location>
</feature>
<feature type="transmembrane region" description="Helical" evidence="2">
    <location>
        <begin position="525"/>
        <end position="549"/>
    </location>
</feature>
<sequence length="559" mass="64472">MLTNSTPKTFRWQKTQYSPLDRQREVFSAAGYFLFCLWLDKKLGRNSPQIRQKRAQWLVQKLLDLGPTFIKIGQALSTRADILPLEYVRALSSLQDKVPEFSGNEAIALIESEFGSSIYSLYRDFKDRPIAAASLGQVHLAQLHTGQDVVVKVQRPGLQELFQLDFQALGKLLRFCRRWLPWTRIYNLEAIYDEFFNILYLEIDYVQEAKNAEKFAINFKDYPEIIVPKIYWERTNTKILTIEYLPGIKIDDRETIEKFGLNPQKINQIGICCYLKQILIDGFFQADPHPGNMALTPQGQIIFYDFGMMSEVNALNKEEMIKTFFAVLRKDTDEVITTLINMGLIERVSDMRPVRRMITFLLDKFTEKPIDFQAFGEIKGELYAMFEQQPFRLPAQMTFILKALTTLDGLARSLDPQYNLVAAAQPFVKSITASQGRSNLIQELTKQTRNFIQYKLQQPNATERVIRRLEERIAQGELELQVRSMESDRVLRRISLGIKTLIYACLTGFSFLGGAVLVVGNFKSWAIFAFTLCALCFLLLLRSLSALALREKLDQMIEK</sequence>
<dbReference type="InterPro" id="IPR011009">
    <property type="entry name" value="Kinase-like_dom_sf"/>
</dbReference>
<keyword evidence="2" id="KW-1133">Transmembrane helix</keyword>
<dbReference type="PROSITE" id="PS50011">
    <property type="entry name" value="PROTEIN_KINASE_DOM"/>
    <property type="match status" value="1"/>
</dbReference>
<dbReference type="SUPFAM" id="SSF56112">
    <property type="entry name" value="Protein kinase-like (PK-like)"/>
    <property type="match status" value="1"/>
</dbReference>
<evidence type="ECO:0000256" key="1">
    <source>
        <dbReference type="ARBA" id="ARBA00009670"/>
    </source>
</evidence>
<organism evidence="4">
    <name type="scientific">Planktothricoides raciborskii GIHE-MW2</name>
    <dbReference type="NCBI Taxonomy" id="2792601"/>
    <lineage>
        <taxon>Bacteria</taxon>
        <taxon>Bacillati</taxon>
        <taxon>Cyanobacteriota</taxon>
        <taxon>Cyanophyceae</taxon>
        <taxon>Oscillatoriophycideae</taxon>
        <taxon>Oscillatoriales</taxon>
        <taxon>Oscillatoriaceae</taxon>
        <taxon>Planktothricoides</taxon>
    </lineage>
</organism>
<evidence type="ECO:0000256" key="2">
    <source>
        <dbReference type="SAM" id="Phobius"/>
    </source>
</evidence>
<protein>
    <submittedName>
        <fullName evidence="4">AarF/ABC1/UbiB kinase family protein</fullName>
    </submittedName>
</protein>
<keyword evidence="4" id="KW-0808">Transferase</keyword>